<protein>
    <submittedName>
        <fullName evidence="1">Uncharacterized protein</fullName>
    </submittedName>
</protein>
<accession>A0A375HUI5</accession>
<dbReference type="Proteomes" id="UP000254259">
    <property type="component" value="Plasmid CBM2636p"/>
</dbReference>
<evidence type="ECO:0000313" key="1">
    <source>
        <dbReference type="EMBL" id="SPD69669.1"/>
    </source>
</evidence>
<reference evidence="1 2" key="1">
    <citation type="submission" date="2018-01" db="EMBL/GenBank/DDBJ databases">
        <authorList>
            <person name="Clerissi C."/>
        </authorList>
    </citation>
    <scope>NUCLEOTIDE SEQUENCE [LARGE SCALE GENOMIC DNA]</scope>
    <source>
        <strain evidence="1">Cupriavidus taiwanensis SWF 66322</strain>
        <plasmid evidence="2">cbm2636p</plasmid>
    </source>
</reference>
<dbReference type="AlphaFoldDB" id="A0A375HUI5"/>
<organism evidence="1 2">
    <name type="scientific">Cupriavidus taiwanensis</name>
    <dbReference type="NCBI Taxonomy" id="164546"/>
    <lineage>
        <taxon>Bacteria</taxon>
        <taxon>Pseudomonadati</taxon>
        <taxon>Pseudomonadota</taxon>
        <taxon>Betaproteobacteria</taxon>
        <taxon>Burkholderiales</taxon>
        <taxon>Burkholderiaceae</taxon>
        <taxon>Cupriavidus</taxon>
    </lineage>
</organism>
<name>A0A375HUI5_9BURK</name>
<dbReference type="EMBL" id="LT984815">
    <property type="protein sequence ID" value="SPD69669.1"/>
    <property type="molecule type" value="Genomic_DNA"/>
</dbReference>
<keyword evidence="1" id="KW-0614">Plasmid</keyword>
<sequence>MSPTKRFFEVIGNGLNLSSAPMGQDNRSTRS</sequence>
<geneLocation type="plasmid" evidence="2">
    <name>cbm2636p</name>
</geneLocation>
<evidence type="ECO:0000313" key="2">
    <source>
        <dbReference type="Proteomes" id="UP000254259"/>
    </source>
</evidence>
<proteinExistence type="predicted"/>
<gene>
    <name evidence="1" type="ORF">CBM2636_P20356</name>
</gene>